<keyword evidence="2" id="KW-1133">Transmembrane helix</keyword>
<feature type="transmembrane region" description="Helical" evidence="2">
    <location>
        <begin position="672"/>
        <end position="696"/>
    </location>
</feature>
<dbReference type="EMBL" id="SMRS01000011">
    <property type="protein sequence ID" value="KAA0873638.1"/>
    <property type="molecule type" value="Genomic_DNA"/>
</dbReference>
<keyword evidence="1" id="KW-0813">Transport</keyword>
<gene>
    <name evidence="4" type="ORF">E1H14_12570</name>
</gene>
<dbReference type="InterPro" id="IPR021814">
    <property type="entry name" value="DUF3394"/>
</dbReference>
<comment type="caution">
    <text evidence="4">The sequence shown here is derived from an EMBL/GenBank/DDBJ whole genome shotgun (WGS) entry which is preliminary data.</text>
</comment>
<feature type="transmembrane region" description="Helical" evidence="2">
    <location>
        <begin position="217"/>
        <end position="244"/>
    </location>
</feature>
<dbReference type="Proteomes" id="UP000325302">
    <property type="component" value="Unassembled WGS sequence"/>
</dbReference>
<dbReference type="OrthoDB" id="9759894at2"/>
<sequence length="884" mass="95689">MPRPQRLILQVLSNPCICGASKGAKVNQNPSNRSSAEEEIQALLAQSDSGSRNPAGLTGRFLWLVALSWALFQLWYASPLPFVFNFGVFNDTQARAIHLSFALFLAFTAYPAFRRSPRLYIPWHDWIFALLGALSAAYLLIFESELARRSGAPTQMDLIAAVTGMLLLLEATRRALGPPLMIVALVFLVYTFGGPYMPDVIAHAGASLNKTMSHQWLTSGGVFGIALGVSTSFVFLFVLFGALLEKAGAGNYFTKVSFSLLGHMRGGPAKAAVVSSGLSGLISGSSIANVVTTGTFTIPLMKRVGFPAHKAGAVEVASSTNGQLTPPIMGAAAFLMVEYVGIPYIEVIQHAILPALISYIALIYIVHLEALKAGMQGLPRRHTPTLAQALLSWASILIGFSLFSLAVYYLFGWTKEVLGQGSYWLMSLLVALGYLLLVRHAATYPDLKMDDPNSPVVELPEVAPTVKSGLYYLLPVFVLVWCLTVERFSPGLSAFWASAFMIGIVLTHKPLKAFFRQSATLTSASREGVTDLFEGLVTGARNMIGIGVATAAAGIVVGTVTLTGVGLVMTEFVEFLSGGNIMLMLIFTAAISLILGMGLPTTANYIVVSTLMAPVIVTIGAQNGLIVPLVAVHLFVFYFGILADDTPPVGLAAFAAAAIARSDPIRTGVQGFAYDIRTAVLPFMFIFNTELLLIGIESWMHLFITVVSATLAILIFAAATQGYWLVKLRGYEIGVLLVIAFSLFRPGFWWDQIYPPDEHLPSNQIERLAATETDALRLWVEGETLDGTQVRKLVVLPLAPGHDGAQRLADAGLMLSELDDRMRVDMVGFGSAAQRAGLDFDWEITEILVELDRPAKHWVFIPALLLLLMMYLLQRSRARVLSKA</sequence>
<feature type="transmembrane region" description="Helical" evidence="2">
    <location>
        <begin position="611"/>
        <end position="631"/>
    </location>
</feature>
<evidence type="ECO:0000313" key="4">
    <source>
        <dbReference type="EMBL" id="KAA0873638.1"/>
    </source>
</evidence>
<feature type="transmembrane region" description="Helical" evidence="2">
    <location>
        <begin position="702"/>
        <end position="726"/>
    </location>
</feature>
<feature type="transmembrane region" description="Helical" evidence="2">
    <location>
        <begin position="544"/>
        <end position="569"/>
    </location>
</feature>
<dbReference type="InterPro" id="IPR010656">
    <property type="entry name" value="DctM"/>
</dbReference>
<feature type="transmembrane region" description="Helical" evidence="2">
    <location>
        <begin position="733"/>
        <end position="750"/>
    </location>
</feature>
<dbReference type="InterPro" id="IPR011853">
    <property type="entry name" value="TRAP_DctM-Dct_fused"/>
</dbReference>
<dbReference type="AlphaFoldDB" id="A0A5A9W0J8"/>
<dbReference type="NCBIfam" id="TIGR02123">
    <property type="entry name" value="TRAP_fused"/>
    <property type="match status" value="1"/>
</dbReference>
<dbReference type="Pfam" id="PF06808">
    <property type="entry name" value="DctM"/>
    <property type="match status" value="1"/>
</dbReference>
<proteinExistence type="predicted"/>
<reference evidence="4 5" key="1">
    <citation type="submission" date="2019-03" db="EMBL/GenBank/DDBJ databases">
        <title>Nitrincola sp. nov. isolated from an Indian soda lake.</title>
        <authorList>
            <person name="Joshi A."/>
            <person name="Thite S.V."/>
            <person name="Joseph N."/>
            <person name="Dhotre D."/>
            <person name="Moorthy M."/>
            <person name="Shouche Y.S."/>
        </authorList>
    </citation>
    <scope>NUCLEOTIDE SEQUENCE [LARGE SCALE GENOMIC DNA]</scope>
    <source>
        <strain evidence="4 5">MEB193</strain>
    </source>
</reference>
<feature type="domain" description="TRAP C4-dicarboxylate transport system permease DctM subunit" evidence="3">
    <location>
        <begin position="164"/>
        <end position="700"/>
    </location>
</feature>
<organism evidence="4 5">
    <name type="scientific">Nitrincola tapanii</name>
    <dbReference type="NCBI Taxonomy" id="1708751"/>
    <lineage>
        <taxon>Bacteria</taxon>
        <taxon>Pseudomonadati</taxon>
        <taxon>Pseudomonadota</taxon>
        <taxon>Gammaproteobacteria</taxon>
        <taxon>Oceanospirillales</taxon>
        <taxon>Oceanospirillaceae</taxon>
        <taxon>Nitrincola</taxon>
    </lineage>
</organism>
<evidence type="ECO:0000313" key="5">
    <source>
        <dbReference type="Proteomes" id="UP000325302"/>
    </source>
</evidence>
<evidence type="ECO:0000256" key="1">
    <source>
        <dbReference type="RuleBase" id="RU369079"/>
    </source>
</evidence>
<feature type="transmembrane region" description="Helical" evidence="2">
    <location>
        <begin position="96"/>
        <end position="113"/>
    </location>
</feature>
<dbReference type="PANTHER" id="PTHR43849:SF2">
    <property type="entry name" value="BLL3936 PROTEIN"/>
    <property type="match status" value="1"/>
</dbReference>
<keyword evidence="2" id="KW-0812">Transmembrane</keyword>
<name>A0A5A9W0J8_9GAMM</name>
<evidence type="ECO:0000256" key="2">
    <source>
        <dbReference type="SAM" id="Phobius"/>
    </source>
</evidence>
<feature type="transmembrane region" description="Helical" evidence="2">
    <location>
        <begin position="351"/>
        <end position="368"/>
    </location>
</feature>
<accession>A0A5A9W0J8</accession>
<feature type="transmembrane region" description="Helical" evidence="2">
    <location>
        <begin position="154"/>
        <end position="172"/>
    </location>
</feature>
<comment type="function">
    <text evidence="1">Part of the tripartite ATP-independent periplasmic (TRAP) transport system.</text>
</comment>
<keyword evidence="1" id="KW-1003">Cell membrane</keyword>
<keyword evidence="2" id="KW-0472">Membrane</keyword>
<keyword evidence="1" id="KW-0997">Cell inner membrane</keyword>
<dbReference type="GO" id="GO:0022857">
    <property type="term" value="F:transmembrane transporter activity"/>
    <property type="evidence" value="ECO:0007669"/>
    <property type="project" value="UniProtKB-UniRule"/>
</dbReference>
<dbReference type="Pfam" id="PF11874">
    <property type="entry name" value="DUF3394"/>
    <property type="match status" value="1"/>
</dbReference>
<dbReference type="PANTHER" id="PTHR43849">
    <property type="entry name" value="BLL3936 PROTEIN"/>
    <property type="match status" value="1"/>
</dbReference>
<evidence type="ECO:0000259" key="3">
    <source>
        <dbReference type="Pfam" id="PF06808"/>
    </source>
</evidence>
<feature type="transmembrane region" description="Helical" evidence="2">
    <location>
        <begin position="581"/>
        <end position="599"/>
    </location>
</feature>
<feature type="transmembrane region" description="Helical" evidence="2">
    <location>
        <begin position="389"/>
        <end position="411"/>
    </location>
</feature>
<feature type="transmembrane region" description="Helical" evidence="2">
    <location>
        <begin position="423"/>
        <end position="442"/>
    </location>
</feature>
<feature type="transmembrane region" description="Helical" evidence="2">
    <location>
        <begin position="61"/>
        <end position="84"/>
    </location>
</feature>
<comment type="subcellular location">
    <subcellularLocation>
        <location evidence="1">Cell inner membrane</location>
        <topology evidence="1">Multi-pass membrane protein</topology>
    </subcellularLocation>
</comment>
<keyword evidence="5" id="KW-1185">Reference proteome</keyword>
<dbReference type="GO" id="GO:0005886">
    <property type="term" value="C:plasma membrane"/>
    <property type="evidence" value="ECO:0007669"/>
    <property type="project" value="UniProtKB-SubCell"/>
</dbReference>
<feature type="transmembrane region" description="Helical" evidence="2">
    <location>
        <begin position="125"/>
        <end position="142"/>
    </location>
</feature>
<feature type="transmembrane region" description="Helical" evidence="2">
    <location>
        <begin position="637"/>
        <end position="660"/>
    </location>
</feature>
<feature type="transmembrane region" description="Helical" evidence="2">
    <location>
        <begin position="855"/>
        <end position="873"/>
    </location>
</feature>
<feature type="transmembrane region" description="Helical" evidence="2">
    <location>
        <begin position="179"/>
        <end position="197"/>
    </location>
</feature>
<protein>
    <submittedName>
        <fullName evidence="4">TRAP transporter fused permease subunit</fullName>
    </submittedName>
</protein>